<dbReference type="GO" id="GO:0008813">
    <property type="term" value="F:chorismate lyase activity"/>
    <property type="evidence" value="ECO:0007669"/>
    <property type="project" value="UniProtKB-UniRule"/>
</dbReference>
<feature type="binding site" evidence="4">
    <location>
        <position position="50"/>
    </location>
    <ligand>
        <name>substrate</name>
    </ligand>
</feature>
<organism evidence="5 6">
    <name type="scientific">Thorsellia anophelis DSM 18579</name>
    <dbReference type="NCBI Taxonomy" id="1123402"/>
    <lineage>
        <taxon>Bacteria</taxon>
        <taxon>Pseudomonadati</taxon>
        <taxon>Pseudomonadota</taxon>
        <taxon>Gammaproteobacteria</taxon>
        <taxon>Enterobacterales</taxon>
        <taxon>Thorselliaceae</taxon>
        <taxon>Thorsellia</taxon>
    </lineage>
</organism>
<dbReference type="GO" id="GO:0005829">
    <property type="term" value="C:cytosol"/>
    <property type="evidence" value="ECO:0007669"/>
    <property type="project" value="TreeGrafter"/>
</dbReference>
<dbReference type="AlphaFoldDB" id="A0A1H9Y8H4"/>
<comment type="function">
    <text evidence="4">Removes the pyruvyl group from chorismate, with concomitant aromatization of the ring, to provide 4-hydroxybenzoate (4HB) for the ubiquinone pathway.</text>
</comment>
<dbReference type="EMBL" id="FOHV01000001">
    <property type="protein sequence ID" value="SES65082.1"/>
    <property type="molecule type" value="Genomic_DNA"/>
</dbReference>
<comment type="subunit">
    <text evidence="4">Monomer.</text>
</comment>
<dbReference type="Pfam" id="PF04345">
    <property type="entry name" value="Chor_lyase"/>
    <property type="match status" value="1"/>
</dbReference>
<keyword evidence="2 4" id="KW-0831">Ubiquinone biosynthesis</keyword>
<dbReference type="Gene3D" id="3.40.1410.10">
    <property type="entry name" value="Chorismate lyase-like"/>
    <property type="match status" value="1"/>
</dbReference>
<name>A0A1H9Y8H4_9GAMM</name>
<dbReference type="STRING" id="1123402.SAMN02583745_00114"/>
<evidence type="ECO:0000313" key="6">
    <source>
        <dbReference type="Proteomes" id="UP000242642"/>
    </source>
</evidence>
<proteinExistence type="inferred from homology"/>
<dbReference type="InterPro" id="IPR007440">
    <property type="entry name" value="Chorismate--pyruvate_lyase"/>
</dbReference>
<dbReference type="InterPro" id="IPR028978">
    <property type="entry name" value="Chorismate_lyase_/UTRA_dom_sf"/>
</dbReference>
<dbReference type="HAMAP" id="MF_01632">
    <property type="entry name" value="UbiC"/>
    <property type="match status" value="1"/>
</dbReference>
<keyword evidence="6" id="KW-1185">Reference proteome</keyword>
<dbReference type="PANTHER" id="PTHR38683">
    <property type="entry name" value="CHORISMATE PYRUVATE-LYASE"/>
    <property type="match status" value="1"/>
</dbReference>
<comment type="similarity">
    <text evidence="4">Belongs to the UbiC family.</text>
</comment>
<dbReference type="GO" id="GO:0042866">
    <property type="term" value="P:pyruvate biosynthetic process"/>
    <property type="evidence" value="ECO:0007669"/>
    <property type="project" value="UniProtKB-UniRule"/>
</dbReference>
<accession>A0A1H9Y8H4</accession>
<comment type="catalytic activity">
    <reaction evidence="4">
        <text>chorismate = 4-hydroxybenzoate + pyruvate</text>
        <dbReference type="Rhea" id="RHEA:16505"/>
        <dbReference type="ChEBI" id="CHEBI:15361"/>
        <dbReference type="ChEBI" id="CHEBI:17879"/>
        <dbReference type="ChEBI" id="CHEBI:29748"/>
        <dbReference type="EC" id="4.1.3.40"/>
    </reaction>
</comment>
<feature type="binding site" evidence="4">
    <location>
        <position position="196"/>
    </location>
    <ligand>
        <name>substrate</name>
    </ligand>
</feature>
<evidence type="ECO:0000256" key="2">
    <source>
        <dbReference type="ARBA" id="ARBA00022688"/>
    </source>
</evidence>
<reference evidence="6" key="1">
    <citation type="submission" date="2016-10" db="EMBL/GenBank/DDBJ databases">
        <authorList>
            <person name="Varghese N."/>
            <person name="Submissions S."/>
        </authorList>
    </citation>
    <scope>NUCLEOTIDE SEQUENCE [LARGE SCALE GENOMIC DNA]</scope>
    <source>
        <strain evidence="6">DSM 18579</strain>
    </source>
</reference>
<dbReference type="OrthoDB" id="9789493at2"/>
<comment type="pathway">
    <text evidence="4">Cofactor biosynthesis; ubiquinone biosynthesis.</text>
</comment>
<dbReference type="RefSeq" id="WP_093316626.1">
    <property type="nucleotide sequence ID" value="NZ_FOHV01000001.1"/>
</dbReference>
<evidence type="ECO:0000256" key="4">
    <source>
        <dbReference type="HAMAP-Rule" id="MF_01632"/>
    </source>
</evidence>
<evidence type="ECO:0000256" key="1">
    <source>
        <dbReference type="ARBA" id="ARBA00022490"/>
    </source>
</evidence>
<dbReference type="EC" id="4.1.3.40" evidence="4"/>
<dbReference type="PANTHER" id="PTHR38683:SF1">
    <property type="entry name" value="CHORISMATE PYRUVATE-LYASE"/>
    <property type="match status" value="1"/>
</dbReference>
<sequence length="211" mass="24138">MSYDEFNITNTDNAILQGKLGAAEFFAASSFEYDESFLLCKSWLLEVGSMTKRFESLGMSVTVYPHVEQFIDLSSNALNLPCGVYPEGRYWQRDITLYANRQPWLIARTLIPEVTLFDNNQKLIDLGTIPLGRYLFSHPGLIRSKLEIARISIELSSLSEQLQSYLVWMASASKRVNLWGRRSHLLINGYPLQLVELFLPHSPLYTLHADK</sequence>
<feature type="binding site" evidence="4">
    <location>
        <position position="93"/>
    </location>
    <ligand>
        <name>substrate</name>
    </ligand>
</feature>
<gene>
    <name evidence="4" type="primary">ubiC</name>
    <name evidence="5" type="ORF">SAMN02583745_00114</name>
</gene>
<protein>
    <recommendedName>
        <fullName evidence="4">Chorismate pyruvate-lyase</fullName>
        <shortName evidence="4">CL</shortName>
        <shortName evidence="4">CPL</shortName>
        <ecNumber evidence="4">4.1.3.40</ecNumber>
    </recommendedName>
</protein>
<dbReference type="UniPathway" id="UPA00232"/>
<dbReference type="SUPFAM" id="SSF64288">
    <property type="entry name" value="Chorismate lyase-like"/>
    <property type="match status" value="1"/>
</dbReference>
<comment type="subcellular location">
    <subcellularLocation>
        <location evidence="4">Cytoplasm</location>
    </subcellularLocation>
</comment>
<dbReference type="GO" id="GO:0006744">
    <property type="term" value="P:ubiquinone biosynthetic process"/>
    <property type="evidence" value="ECO:0007669"/>
    <property type="project" value="UniProtKB-UniRule"/>
</dbReference>
<evidence type="ECO:0000256" key="3">
    <source>
        <dbReference type="ARBA" id="ARBA00023239"/>
    </source>
</evidence>
<feature type="binding site" evidence="4">
    <location>
        <position position="131"/>
    </location>
    <ligand>
        <name>substrate</name>
    </ligand>
</feature>
<dbReference type="Proteomes" id="UP000242642">
    <property type="component" value="Unassembled WGS sequence"/>
</dbReference>
<keyword evidence="4" id="KW-0670">Pyruvate</keyword>
<evidence type="ECO:0000313" key="5">
    <source>
        <dbReference type="EMBL" id="SES65082.1"/>
    </source>
</evidence>
<keyword evidence="3 4" id="KW-0456">Lyase</keyword>
<keyword evidence="1 4" id="KW-0963">Cytoplasm</keyword>